<feature type="chain" id="PRO_5004285639" description="Inactive metallocarboxypeptidase ECM14" evidence="13">
    <location>
        <begin position="27"/>
        <end position="434"/>
    </location>
</feature>
<dbReference type="OrthoDB" id="3626597at2759"/>
<dbReference type="Proteomes" id="UP000000591">
    <property type="component" value="Chromosome VI"/>
</dbReference>
<dbReference type="EMBL" id="AE016819">
    <property type="protein sequence ID" value="AAS53416.1"/>
    <property type="molecule type" value="Genomic_DNA"/>
</dbReference>
<dbReference type="InterPro" id="IPR000834">
    <property type="entry name" value="Peptidase_M14"/>
</dbReference>
<evidence type="ECO:0000259" key="14">
    <source>
        <dbReference type="PROSITE" id="PS52035"/>
    </source>
</evidence>
<proteinExistence type="inferred from homology"/>
<evidence type="ECO:0000256" key="4">
    <source>
        <dbReference type="ARBA" id="ARBA00022525"/>
    </source>
</evidence>
<dbReference type="OMA" id="HQHAREH"/>
<dbReference type="AlphaFoldDB" id="Q754M7"/>
<name>Q754M7_EREGS</name>
<reference evidence="15 16" key="1">
    <citation type="journal article" date="2004" name="Science">
        <title>The Ashbya gossypii genome as a tool for mapping the ancient Saccharomyces cerevisiae genome.</title>
        <authorList>
            <person name="Dietrich F.S."/>
            <person name="Voegeli S."/>
            <person name="Brachat S."/>
            <person name="Lerch A."/>
            <person name="Gates K."/>
            <person name="Steiner S."/>
            <person name="Mohr C."/>
            <person name="Pohlmann R."/>
            <person name="Luedi P."/>
            <person name="Choi S."/>
            <person name="Wing R.A."/>
            <person name="Flavier A."/>
            <person name="Gaffney T.D."/>
            <person name="Philippsen P."/>
        </authorList>
    </citation>
    <scope>NUCLEOTIDE SEQUENCE [LARGE SCALE GENOMIC DNA]</scope>
    <source>
        <strain evidence="16">ATCC 10895 / CBS 109.51 / FGSC 9923 / NRRL Y-1056</strain>
    </source>
</reference>
<dbReference type="PRINTS" id="PR00765">
    <property type="entry name" value="CRBOXYPTASEA"/>
</dbReference>
<dbReference type="SMART" id="SM00631">
    <property type="entry name" value="Zn_pept"/>
    <property type="match status" value="1"/>
</dbReference>
<dbReference type="PANTHER" id="PTHR11705:SF147">
    <property type="entry name" value="INACTIVE METALLOCARBOXYPEPTIDASE ECM14"/>
    <property type="match status" value="1"/>
</dbReference>
<evidence type="ECO:0000256" key="8">
    <source>
        <dbReference type="ARBA" id="ARBA00023157"/>
    </source>
</evidence>
<dbReference type="PANTHER" id="PTHR11705">
    <property type="entry name" value="PROTEASE FAMILY M14 CARBOXYPEPTIDASE A,B"/>
    <property type="match status" value="1"/>
</dbReference>
<evidence type="ECO:0000256" key="1">
    <source>
        <dbReference type="ARBA" id="ARBA00001947"/>
    </source>
</evidence>
<dbReference type="SUPFAM" id="SSF53187">
    <property type="entry name" value="Zn-dependent exopeptidases"/>
    <property type="match status" value="1"/>
</dbReference>
<dbReference type="PROSITE" id="PS52035">
    <property type="entry name" value="PEPTIDASE_M14"/>
    <property type="match status" value="1"/>
</dbReference>
<evidence type="ECO:0000256" key="13">
    <source>
        <dbReference type="SAM" id="SignalP"/>
    </source>
</evidence>
<dbReference type="STRING" id="284811.Q754M7"/>
<keyword evidence="8" id="KW-1015">Disulfide bond</keyword>
<dbReference type="InterPro" id="IPR057246">
    <property type="entry name" value="CARBOXYPEPT_ZN_1"/>
</dbReference>
<dbReference type="PROSITE" id="PS00132">
    <property type="entry name" value="CARBOXYPEPT_ZN_1"/>
    <property type="match status" value="1"/>
</dbReference>
<keyword evidence="6 13" id="KW-0732">Signal</keyword>
<comment type="caution">
    <text evidence="12">Lacks conserved residue(s) required for the propagation of feature annotation.</text>
</comment>
<evidence type="ECO:0000256" key="12">
    <source>
        <dbReference type="PROSITE-ProRule" id="PRU01379"/>
    </source>
</evidence>
<sequence>MGGCFAWLRLPMAVLGLAASAAGLQAYPETQVCRLTDVSVEWVHGTMKRQGVTEYDIWGHSRGHVDVQVPRSVAEVLEGCEVMVEDVDALLQEQAARPGAAGRDGAAQVPLGYAGTVGDVFFDDFQDLETIYMWLDMLEQTYPGLVTVERVGQTYEGREMRAVHISAGNEQRNPDKKTVVITGGVHAREWIGVSTACFVVERLLSRYGRAPKETRYLDALDFLVIPVFNPDGYAYTWTHDRLWRKNRQPTYMPGCDGVDIDHSFDYHWTGQHAYPCSGDYSGQQPFEAVEARSWNDYVNKTKAELDIYAYLDLHSYSEEILYPYAYSCDALPRDLENLLELAHGLARAIRRKSGRNYDVLASCKDRGSDLSPGMGSGSALDYMYHHRARWAFQFKLRDTGSRGFLLPAAHIKPVGRELYAALMYFCDFILNPEL</sequence>
<gene>
    <name evidence="15" type="ORF">AGOS_AFR045W</name>
</gene>
<evidence type="ECO:0000256" key="2">
    <source>
        <dbReference type="ARBA" id="ARBA00004613"/>
    </source>
</evidence>
<evidence type="ECO:0000256" key="6">
    <source>
        <dbReference type="ARBA" id="ARBA00022729"/>
    </source>
</evidence>
<dbReference type="FunCoup" id="Q754M7">
    <property type="interactions" value="881"/>
</dbReference>
<keyword evidence="16" id="KW-1185">Reference proteome</keyword>
<reference evidence="16" key="2">
    <citation type="journal article" date="2013" name="G3 (Bethesda)">
        <title>Genomes of Ashbya fungi isolated from insects reveal four mating-type loci, numerous translocations, lack of transposons, and distinct gene duplications.</title>
        <authorList>
            <person name="Dietrich F.S."/>
            <person name="Voegeli S."/>
            <person name="Kuo S."/>
            <person name="Philippsen P."/>
        </authorList>
    </citation>
    <scope>GENOME REANNOTATION</scope>
    <source>
        <strain evidence="16">ATCC 10895 / CBS 109.51 / FGSC 9923 / NRRL Y-1056</strain>
    </source>
</reference>
<evidence type="ECO:0000256" key="11">
    <source>
        <dbReference type="ARBA" id="ARBA00026213"/>
    </source>
</evidence>
<dbReference type="KEGG" id="ago:AGOS_AFR045W"/>
<dbReference type="HOGENOM" id="CLU_019326_1_0_1"/>
<dbReference type="RefSeq" id="NP_985592.1">
    <property type="nucleotide sequence ID" value="NM_210946.1"/>
</dbReference>
<feature type="domain" description="Peptidase M14" evidence="14">
    <location>
        <begin position="124"/>
        <end position="429"/>
    </location>
</feature>
<keyword evidence="7" id="KW-0862">Zinc</keyword>
<dbReference type="GO" id="GO:0005615">
    <property type="term" value="C:extracellular space"/>
    <property type="evidence" value="ECO:0000318"/>
    <property type="project" value="GO_Central"/>
</dbReference>
<dbReference type="eggNOG" id="KOG2650">
    <property type="taxonomic scope" value="Eukaryota"/>
</dbReference>
<evidence type="ECO:0000313" key="15">
    <source>
        <dbReference type="EMBL" id="AAS53416.1"/>
    </source>
</evidence>
<evidence type="ECO:0000256" key="9">
    <source>
        <dbReference type="ARBA" id="ARBA00025210"/>
    </source>
</evidence>
<evidence type="ECO:0000256" key="3">
    <source>
        <dbReference type="ARBA" id="ARBA00005988"/>
    </source>
</evidence>
<evidence type="ECO:0000313" key="16">
    <source>
        <dbReference type="Proteomes" id="UP000000591"/>
    </source>
</evidence>
<comment type="cofactor">
    <cofactor evidence="1">
        <name>Zn(2+)</name>
        <dbReference type="ChEBI" id="CHEBI:29105"/>
    </cofactor>
</comment>
<organism evidence="15 16">
    <name type="scientific">Eremothecium gossypii (strain ATCC 10895 / CBS 109.51 / FGSC 9923 / NRRL Y-1056)</name>
    <name type="common">Yeast</name>
    <name type="synonym">Ashbya gossypii</name>
    <dbReference type="NCBI Taxonomy" id="284811"/>
    <lineage>
        <taxon>Eukaryota</taxon>
        <taxon>Fungi</taxon>
        <taxon>Dikarya</taxon>
        <taxon>Ascomycota</taxon>
        <taxon>Saccharomycotina</taxon>
        <taxon>Saccharomycetes</taxon>
        <taxon>Saccharomycetales</taxon>
        <taxon>Saccharomycetaceae</taxon>
        <taxon>Eremothecium</taxon>
    </lineage>
</organism>
<dbReference type="FunFam" id="3.40.630.10:FF:000060">
    <property type="entry name" value="Putative metallocarboxypeptidase ecm14"/>
    <property type="match status" value="1"/>
</dbReference>
<comment type="similarity">
    <text evidence="3 12">Belongs to the peptidase M14 family.</text>
</comment>
<dbReference type="InterPro" id="IPR057247">
    <property type="entry name" value="CARBOXYPEPT_ZN_2"/>
</dbReference>
<dbReference type="PROSITE" id="PS00133">
    <property type="entry name" value="CARBOXYPEPT_ZN_2"/>
    <property type="match status" value="1"/>
</dbReference>
<evidence type="ECO:0000256" key="7">
    <source>
        <dbReference type="ARBA" id="ARBA00022833"/>
    </source>
</evidence>
<comment type="subcellular location">
    <subcellularLocation>
        <location evidence="2">Secreted</location>
    </subcellularLocation>
</comment>
<dbReference type="Gene3D" id="3.40.630.10">
    <property type="entry name" value="Zn peptidases"/>
    <property type="match status" value="1"/>
</dbReference>
<protein>
    <recommendedName>
        <fullName evidence="10">Inactive metallocarboxypeptidase ECM14</fullName>
    </recommendedName>
    <alternativeName>
        <fullName evidence="11">Inactive metallocarboxypeptidase ecm14</fullName>
    </alternativeName>
</protein>
<comment type="function">
    <text evidence="9">Inactive carboxypeptidase that may play a role in cell wall organization and biogenesis.</text>
</comment>
<dbReference type="Pfam" id="PF00246">
    <property type="entry name" value="Peptidase_M14"/>
    <property type="match status" value="1"/>
</dbReference>
<feature type="signal peptide" evidence="13">
    <location>
        <begin position="1"/>
        <end position="26"/>
    </location>
</feature>
<dbReference type="CDD" id="cd03860">
    <property type="entry name" value="M14_CP_A-B_like"/>
    <property type="match status" value="1"/>
</dbReference>
<dbReference type="InParanoid" id="Q754M7"/>
<keyword evidence="4" id="KW-0964">Secreted</keyword>
<evidence type="ECO:0000256" key="5">
    <source>
        <dbReference type="ARBA" id="ARBA00022723"/>
    </source>
</evidence>
<evidence type="ECO:0000256" key="10">
    <source>
        <dbReference type="ARBA" id="ARBA00026187"/>
    </source>
</evidence>
<accession>Q754M7</accession>
<dbReference type="GO" id="GO:0008270">
    <property type="term" value="F:zinc ion binding"/>
    <property type="evidence" value="ECO:0007669"/>
    <property type="project" value="InterPro"/>
</dbReference>
<keyword evidence="5" id="KW-0479">Metal-binding</keyword>
<dbReference type="GeneID" id="4621833"/>